<dbReference type="EMBL" id="LN824141">
    <property type="protein sequence ID" value="CEP77582.1"/>
    <property type="molecule type" value="Genomic_DNA"/>
</dbReference>
<dbReference type="Pfam" id="PF13654">
    <property type="entry name" value="AAA_32"/>
    <property type="match status" value="1"/>
</dbReference>
<dbReference type="Gene3D" id="3.30.230.10">
    <property type="match status" value="1"/>
</dbReference>
<dbReference type="SUPFAM" id="SSF54211">
    <property type="entry name" value="Ribosomal protein S5 domain 2-like"/>
    <property type="match status" value="1"/>
</dbReference>
<dbReference type="InterPro" id="IPR014721">
    <property type="entry name" value="Ribsml_uS5_D2-typ_fold_subgr"/>
</dbReference>
<dbReference type="AlphaFoldDB" id="A0A0C7NNT6"/>
<feature type="active site" evidence="2">
    <location>
        <position position="658"/>
    </location>
</feature>
<dbReference type="PRINTS" id="PR00830">
    <property type="entry name" value="ENDOLAPTASE"/>
</dbReference>
<evidence type="ECO:0000259" key="3">
    <source>
        <dbReference type="PROSITE" id="PS51786"/>
    </source>
</evidence>
<gene>
    <name evidence="4" type="ORF">DTL3_0251</name>
</gene>
<dbReference type="InterPro" id="IPR041699">
    <property type="entry name" value="AAA_32"/>
</dbReference>
<dbReference type="InterPro" id="IPR046843">
    <property type="entry name" value="LonB_AAA-LID"/>
</dbReference>
<accession>A0A0C7NNT6</accession>
<evidence type="ECO:0000256" key="2">
    <source>
        <dbReference type="PROSITE-ProRule" id="PRU01122"/>
    </source>
</evidence>
<dbReference type="Gene3D" id="3.40.50.300">
    <property type="entry name" value="P-loop containing nucleotide triphosphate hydrolases"/>
    <property type="match status" value="1"/>
</dbReference>
<dbReference type="PANTHER" id="PTHR10046">
    <property type="entry name" value="ATP DEPENDENT LON PROTEASE FAMILY MEMBER"/>
    <property type="match status" value="1"/>
</dbReference>
<dbReference type="InterPro" id="IPR020568">
    <property type="entry name" value="Ribosomal_Su5_D2-typ_SF"/>
</dbReference>
<dbReference type="GO" id="GO:0005524">
    <property type="term" value="F:ATP binding"/>
    <property type="evidence" value="ECO:0007669"/>
    <property type="project" value="InterPro"/>
</dbReference>
<comment type="catalytic activity">
    <reaction evidence="2">
        <text>Hydrolysis of proteins in presence of ATP.</text>
        <dbReference type="EC" id="3.4.21.53"/>
    </reaction>
</comment>
<proteinExistence type="inferred from homology"/>
<dbReference type="Pfam" id="PF20436">
    <property type="entry name" value="LonB_AAA-LID"/>
    <property type="match status" value="1"/>
</dbReference>
<evidence type="ECO:0000313" key="4">
    <source>
        <dbReference type="EMBL" id="CEP77582.1"/>
    </source>
</evidence>
<dbReference type="STRING" id="1006576.DTL3_0251"/>
<dbReference type="InterPro" id="IPR008269">
    <property type="entry name" value="Lon_proteolytic"/>
</dbReference>
<dbReference type="Proteomes" id="UP000032809">
    <property type="component" value="Chromosome I"/>
</dbReference>
<dbReference type="Gene3D" id="1.10.8.60">
    <property type="match status" value="1"/>
</dbReference>
<keyword evidence="5" id="KW-1185">Reference proteome</keyword>
<keyword evidence="2" id="KW-0720">Serine protease</keyword>
<dbReference type="Pfam" id="PF20437">
    <property type="entry name" value="LonC_helical"/>
    <property type="match status" value="1"/>
</dbReference>
<dbReference type="GO" id="GO:0004252">
    <property type="term" value="F:serine-type endopeptidase activity"/>
    <property type="evidence" value="ECO:0007669"/>
    <property type="project" value="UniProtKB-UniRule"/>
</dbReference>
<protein>
    <recommendedName>
        <fullName evidence="2">endopeptidase La</fullName>
        <ecNumber evidence="2">3.4.21.53</ecNumber>
    </recommendedName>
</protein>
<keyword evidence="1 2" id="KW-0645">Protease</keyword>
<dbReference type="EC" id="3.4.21.53" evidence="2"/>
<dbReference type="KEGG" id="dtn:DTL3_0251"/>
<feature type="domain" description="Lon proteolytic" evidence="3">
    <location>
        <begin position="567"/>
        <end position="763"/>
    </location>
</feature>
<dbReference type="InterPro" id="IPR027417">
    <property type="entry name" value="P-loop_NTPase"/>
</dbReference>
<dbReference type="GO" id="GO:0006508">
    <property type="term" value="P:proteolysis"/>
    <property type="evidence" value="ECO:0007669"/>
    <property type="project" value="UniProtKB-KW"/>
</dbReference>
<reference evidence="5" key="1">
    <citation type="submission" date="2014-11" db="EMBL/GenBank/DDBJ databases">
        <authorList>
            <person name="Wibberg D."/>
        </authorList>
    </citation>
    <scope>NUCLEOTIDE SEQUENCE [LARGE SCALE GENOMIC DNA]</scope>
    <source>
        <strain evidence="5">L3</strain>
    </source>
</reference>
<evidence type="ECO:0000256" key="1">
    <source>
        <dbReference type="ARBA" id="ARBA00022670"/>
    </source>
</evidence>
<keyword evidence="2" id="KW-0378">Hydrolase</keyword>
<comment type="similarity">
    <text evidence="2">Belongs to the peptidase S16 family.</text>
</comment>
<dbReference type="Pfam" id="PF05362">
    <property type="entry name" value="Lon_C"/>
    <property type="match status" value="1"/>
</dbReference>
<dbReference type="SUPFAM" id="SSF52540">
    <property type="entry name" value="P-loop containing nucleoside triphosphate hydrolases"/>
    <property type="match status" value="1"/>
</dbReference>
<dbReference type="InterPro" id="IPR046844">
    <property type="entry name" value="Lon-like_helical"/>
</dbReference>
<dbReference type="GO" id="GO:0030163">
    <property type="term" value="P:protein catabolic process"/>
    <property type="evidence" value="ECO:0007669"/>
    <property type="project" value="InterPro"/>
</dbReference>
<dbReference type="OrthoDB" id="9758568at2"/>
<dbReference type="GO" id="GO:0004176">
    <property type="term" value="F:ATP-dependent peptidase activity"/>
    <property type="evidence" value="ECO:0007669"/>
    <property type="project" value="UniProtKB-UniRule"/>
</dbReference>
<dbReference type="PROSITE" id="PS51786">
    <property type="entry name" value="LON_PROTEOLYTIC"/>
    <property type="match status" value="1"/>
</dbReference>
<dbReference type="PATRIC" id="fig|1006576.9.peg.247"/>
<dbReference type="HOGENOM" id="CLU_014785_0_1_0"/>
<evidence type="ECO:0000313" key="5">
    <source>
        <dbReference type="Proteomes" id="UP000032809"/>
    </source>
</evidence>
<sequence length="803" mass="92517">MFTKLRAISPKNFMRKLKLSDFSINIPEIKVENTQSIKVGSYQDYTIQKDACEIIDFALRSSNNSNNIFVVGPTGSGRRSMTRKIVEKIALGQKTPPDVMYVFNFLEERKPKLLRLPAGEGKKFKSELQNIIDSSVQVLNKTMATEEFQDRLSSLEREYNAQREQLWNDLRKEAQNLGFILEASQRGIISVPIFNGKRLTPQEFEGLPDEIKEQFRKNSERLMQLIERTMSRITQLDKEYWEEVKNLRRYWATFSLSKLFEPLEKKYLKYSDVFEYLQLLKEDMATHLSQLTSDNQNIIKALKEKRYAVNVLVDNSYLQGAPVVEEDNPTFSNLVGRIEYYSQMGFLHTDFTMIKPGAFHKATGGYLIMEAEKVLRKPYSWEVLKRILTENEIKIENIQAAEGYSSVETLEPEPLPLNIRVILIGEEWVYTMMRAYDSEFEKLFPVKSQFDYEVELDDENINKFMAFLSNAVQENNLSHITKDGVEEIIKYACRINGSNKKISLKLGELKNLLIDAYNFSRKIPANYYINANNIRSAIDFKEKMFSFHRDKIFDAIKNEKIDLLVEGYKVGQINGLTVLDTIDFSFGHPVKITAKSYRSSSEKIINIHRDIDLSGKIYKKSSLIIENYFKHKFSTFIQSGFGVSLNFEQVYSIIEGDSATVAETLALMSSIANIPLKQSIAITGSMDQSGEVLPVGGITQKIEGFYQTCKIKGFNGKQGVIIPAKNVDNIVIKDEIIQDIENENFHIWIIDNIDEAVELMTDYKAGKINEKGEYEEGTFYYHVCENLKKLAKKEDEKENEKKD</sequence>
<feature type="active site" evidence="2">
    <location>
        <position position="701"/>
    </location>
</feature>
<dbReference type="InterPro" id="IPR027065">
    <property type="entry name" value="Lon_Prtase"/>
</dbReference>
<organism evidence="4 5">
    <name type="scientific">Defluviitoga tunisiensis</name>
    <dbReference type="NCBI Taxonomy" id="1006576"/>
    <lineage>
        <taxon>Bacteria</taxon>
        <taxon>Thermotogati</taxon>
        <taxon>Thermotogota</taxon>
        <taxon>Thermotogae</taxon>
        <taxon>Petrotogales</taxon>
        <taxon>Petrotogaceae</taxon>
        <taxon>Defluviitoga</taxon>
    </lineage>
</organism>
<name>A0A0C7NNT6_DEFTU</name>